<dbReference type="Proteomes" id="UP000007113">
    <property type="component" value="Chromosome"/>
</dbReference>
<evidence type="ECO:0000313" key="1">
    <source>
        <dbReference type="EMBL" id="AEU38907.1"/>
    </source>
</evidence>
<dbReference type="AlphaFoldDB" id="G8NWM0"/>
<name>G8NWM0_GRAMM</name>
<dbReference type="RefSeq" id="WP_014267778.1">
    <property type="nucleotide sequence ID" value="NC_016631.1"/>
</dbReference>
<keyword evidence="2" id="KW-1185">Reference proteome</keyword>
<dbReference type="KEGG" id="gma:AciX8_4637"/>
<dbReference type="EMBL" id="CP003130">
    <property type="protein sequence ID" value="AEU38907.1"/>
    <property type="molecule type" value="Genomic_DNA"/>
</dbReference>
<dbReference type="HOGENOM" id="CLU_2522889_0_0_0"/>
<sequence length="84" mass="9574">MSKRLIIVGPGKGDIEEFSMVWGRLLEVIRYYIKGRGDYVMYRDFLSTGLPYHLPFSFDPDTAREFADDLIRVGCEVVIVPAGD</sequence>
<proteinExistence type="predicted"/>
<accession>G8NWM0</accession>
<reference evidence="1 2" key="1">
    <citation type="submission" date="2011-11" db="EMBL/GenBank/DDBJ databases">
        <title>Complete sequence of Granulicella mallensis MP5ACTX8.</title>
        <authorList>
            <consortium name="US DOE Joint Genome Institute"/>
            <person name="Lucas S."/>
            <person name="Copeland A."/>
            <person name="Lapidus A."/>
            <person name="Cheng J.-F."/>
            <person name="Goodwin L."/>
            <person name="Pitluck S."/>
            <person name="Peters L."/>
            <person name="Lu M."/>
            <person name="Detter J.C."/>
            <person name="Han C."/>
            <person name="Tapia R."/>
            <person name="Land M."/>
            <person name="Hauser L."/>
            <person name="Kyrpides N."/>
            <person name="Ivanova N."/>
            <person name="Mikhailova N."/>
            <person name="Pagani I."/>
            <person name="Rawat S."/>
            <person name="Mannisto M."/>
            <person name="Haggblom M."/>
            <person name="Woyke T."/>
        </authorList>
    </citation>
    <scope>NUCLEOTIDE SEQUENCE [LARGE SCALE GENOMIC DNA]</scope>
    <source>
        <strain evidence="2">ATCC BAA-1857 / DSM 23137 / MP5ACTX8</strain>
    </source>
</reference>
<protein>
    <submittedName>
        <fullName evidence="1">Uncharacterized protein</fullName>
    </submittedName>
</protein>
<organism evidence="1 2">
    <name type="scientific">Granulicella mallensis (strain ATCC BAA-1857 / DSM 23137 / MP5ACTX8)</name>
    <dbReference type="NCBI Taxonomy" id="682795"/>
    <lineage>
        <taxon>Bacteria</taxon>
        <taxon>Pseudomonadati</taxon>
        <taxon>Acidobacteriota</taxon>
        <taxon>Terriglobia</taxon>
        <taxon>Terriglobales</taxon>
        <taxon>Acidobacteriaceae</taxon>
        <taxon>Granulicella</taxon>
    </lineage>
</organism>
<gene>
    <name evidence="1" type="ordered locus">AciX8_4637</name>
</gene>
<evidence type="ECO:0000313" key="2">
    <source>
        <dbReference type="Proteomes" id="UP000007113"/>
    </source>
</evidence>
<dbReference type="STRING" id="682795.AciX8_4637"/>